<evidence type="ECO:0000256" key="1">
    <source>
        <dbReference type="SAM" id="Phobius"/>
    </source>
</evidence>
<evidence type="ECO:0000313" key="3">
    <source>
        <dbReference type="Proteomes" id="UP000317624"/>
    </source>
</evidence>
<evidence type="ECO:0000313" key="2">
    <source>
        <dbReference type="EMBL" id="TVT43429.1"/>
    </source>
</evidence>
<feature type="transmembrane region" description="Helical" evidence="1">
    <location>
        <begin position="12"/>
        <end position="36"/>
    </location>
</feature>
<dbReference type="Proteomes" id="UP000317624">
    <property type="component" value="Unassembled WGS sequence"/>
</dbReference>
<dbReference type="Pfam" id="PF09601">
    <property type="entry name" value="DUF2459"/>
    <property type="match status" value="1"/>
</dbReference>
<accession>A0A558C3Q5</accession>
<comment type="caution">
    <text evidence="2">The sequence shown here is derived from an EMBL/GenBank/DDBJ whole genome shotgun (WGS) entry which is preliminary data.</text>
</comment>
<organism evidence="2 3">
    <name type="scientific">Hymenobacter setariae</name>
    <dbReference type="NCBI Taxonomy" id="2594794"/>
    <lineage>
        <taxon>Bacteria</taxon>
        <taxon>Pseudomonadati</taxon>
        <taxon>Bacteroidota</taxon>
        <taxon>Cytophagia</taxon>
        <taxon>Cytophagales</taxon>
        <taxon>Hymenobacteraceae</taxon>
        <taxon>Hymenobacter</taxon>
    </lineage>
</organism>
<proteinExistence type="predicted"/>
<gene>
    <name evidence="2" type="ORF">FNT36_04910</name>
</gene>
<dbReference type="RefSeq" id="WP_144844914.1">
    <property type="nucleotide sequence ID" value="NZ_VMRJ01000001.1"/>
</dbReference>
<dbReference type="AlphaFoldDB" id="A0A558C3Q5"/>
<keyword evidence="1" id="KW-0812">Transmembrane</keyword>
<sequence>MSNFFRKTLKAIGYALGGLVAVLLLYVAAAFGLALIPVAAEPVPPGGPRIPVYVYTPNGVHTDLVLPVRTAQVDWSRQIKYAHTTSRDSAGYDYLAFGWGDKGFFYIPGWGDLTFPIAFRAAFHLGTSAMHTTFYKQSELAPSTTCVRLELTPDQYARLVAYVQGSFRPGDDGRVQYLPGHTYAGHDAFYEGQWAYSFWHTCNTWANNGLKVSGQRAALWTPIAGGLFRHYAPKAATE</sequence>
<keyword evidence="1" id="KW-0472">Membrane</keyword>
<keyword evidence="1" id="KW-1133">Transmembrane helix</keyword>
<name>A0A558C3Q5_9BACT</name>
<dbReference type="OrthoDB" id="211174at2"/>
<keyword evidence="3" id="KW-1185">Reference proteome</keyword>
<dbReference type="EMBL" id="VMRJ01000001">
    <property type="protein sequence ID" value="TVT43429.1"/>
    <property type="molecule type" value="Genomic_DNA"/>
</dbReference>
<protein>
    <submittedName>
        <fullName evidence="2">DUF2459 domain-containing protein</fullName>
    </submittedName>
</protein>
<reference evidence="2 3" key="1">
    <citation type="submission" date="2019-07" db="EMBL/GenBank/DDBJ databases">
        <title>Hymenobacter sp. straun FUR1 Genome sequencing and assembly.</title>
        <authorList>
            <person name="Chhetri G."/>
        </authorList>
    </citation>
    <scope>NUCLEOTIDE SEQUENCE [LARGE SCALE GENOMIC DNA]</scope>
    <source>
        <strain evidence="2 3">Fur1</strain>
    </source>
</reference>
<dbReference type="InterPro" id="IPR011727">
    <property type="entry name" value="CHP02117"/>
</dbReference>